<evidence type="ECO:0000256" key="9">
    <source>
        <dbReference type="SAM" id="SignalP"/>
    </source>
</evidence>
<dbReference type="GO" id="GO:0031640">
    <property type="term" value="P:killing of cells of another organism"/>
    <property type="evidence" value="ECO:0007669"/>
    <property type="project" value="UniProtKB-KW"/>
</dbReference>
<dbReference type="PANTHER" id="PTHR46096:SF5">
    <property type="entry name" value="PERFORIN 1.2 PRECURSOR-RELATED"/>
    <property type="match status" value="1"/>
</dbReference>
<dbReference type="Pfam" id="PF00168">
    <property type="entry name" value="C2"/>
    <property type="match status" value="1"/>
</dbReference>
<dbReference type="InterPro" id="IPR052784">
    <property type="entry name" value="Perforin-1_pore-forming"/>
</dbReference>
<dbReference type="PROSITE" id="PS50004">
    <property type="entry name" value="C2"/>
    <property type="match status" value="1"/>
</dbReference>
<evidence type="ECO:0000313" key="13">
    <source>
        <dbReference type="Proteomes" id="UP000472263"/>
    </source>
</evidence>
<feature type="domain" description="C2" evidence="10">
    <location>
        <begin position="379"/>
        <end position="493"/>
    </location>
</feature>
<evidence type="ECO:0000256" key="6">
    <source>
        <dbReference type="ARBA" id="ARBA00023136"/>
    </source>
</evidence>
<evidence type="ECO:0000256" key="5">
    <source>
        <dbReference type="ARBA" id="ARBA00022852"/>
    </source>
</evidence>
<dbReference type="PROSITE" id="PS51412">
    <property type="entry name" value="MACPF_2"/>
    <property type="match status" value="1"/>
</dbReference>
<dbReference type="GO" id="GO:0001913">
    <property type="term" value="P:T cell mediated cytotoxicity"/>
    <property type="evidence" value="ECO:0007669"/>
    <property type="project" value="TreeGrafter"/>
</dbReference>
<proteinExistence type="inferred from homology"/>
<evidence type="ECO:0000256" key="4">
    <source>
        <dbReference type="ARBA" id="ARBA00022525"/>
    </source>
</evidence>
<dbReference type="PANTHER" id="PTHR46096">
    <property type="entry name" value="PERFORIN-1"/>
    <property type="match status" value="1"/>
</dbReference>
<dbReference type="GeneTree" id="ENSGT00940000164067"/>
<keyword evidence="5" id="KW-0204">Cytolysis</keyword>
<dbReference type="InterPro" id="IPR020863">
    <property type="entry name" value="MACPF_CS"/>
</dbReference>
<dbReference type="Proteomes" id="UP000472263">
    <property type="component" value="Chromosome 8"/>
</dbReference>
<keyword evidence="9" id="KW-0732">Signal</keyword>
<reference evidence="12" key="3">
    <citation type="submission" date="2025-09" db="UniProtKB">
        <authorList>
            <consortium name="Ensembl"/>
        </authorList>
    </citation>
    <scope>IDENTIFICATION</scope>
</reference>
<dbReference type="InterPro" id="IPR020864">
    <property type="entry name" value="MACPF"/>
</dbReference>
<reference evidence="12" key="2">
    <citation type="submission" date="2025-08" db="UniProtKB">
        <authorList>
            <consortium name="Ensembl"/>
        </authorList>
    </citation>
    <scope>IDENTIFICATION</scope>
</reference>
<feature type="region of interest" description="Disordered" evidence="8">
    <location>
        <begin position="80"/>
        <end position="105"/>
    </location>
</feature>
<feature type="signal peptide" evidence="9">
    <location>
        <begin position="1"/>
        <end position="18"/>
    </location>
</feature>
<dbReference type="GO" id="GO:0022829">
    <property type="term" value="F:wide pore channel activity"/>
    <property type="evidence" value="ECO:0007669"/>
    <property type="project" value="TreeGrafter"/>
</dbReference>
<keyword evidence="13" id="KW-1185">Reference proteome</keyword>
<keyword evidence="6" id="KW-0472">Membrane</keyword>
<evidence type="ECO:0000256" key="8">
    <source>
        <dbReference type="SAM" id="MobiDB-lite"/>
    </source>
</evidence>
<organism evidence="12 13">
    <name type="scientific">Myripristis murdjan</name>
    <name type="common">pinecone soldierfish</name>
    <dbReference type="NCBI Taxonomy" id="586833"/>
    <lineage>
        <taxon>Eukaryota</taxon>
        <taxon>Metazoa</taxon>
        <taxon>Chordata</taxon>
        <taxon>Craniata</taxon>
        <taxon>Vertebrata</taxon>
        <taxon>Euteleostomi</taxon>
        <taxon>Actinopterygii</taxon>
        <taxon>Neopterygii</taxon>
        <taxon>Teleostei</taxon>
        <taxon>Neoteleostei</taxon>
        <taxon>Acanthomorphata</taxon>
        <taxon>Holocentriformes</taxon>
        <taxon>Holocentridae</taxon>
        <taxon>Myripristis</taxon>
    </lineage>
</organism>
<comment type="similarity">
    <text evidence="3">Belongs to the complement C6/C7/C8/C9 family.</text>
</comment>
<evidence type="ECO:0000256" key="3">
    <source>
        <dbReference type="ARBA" id="ARBA00009214"/>
    </source>
</evidence>
<evidence type="ECO:0000256" key="7">
    <source>
        <dbReference type="ARBA" id="ARBA00023157"/>
    </source>
</evidence>
<evidence type="ECO:0000259" key="10">
    <source>
        <dbReference type="PROSITE" id="PS50004"/>
    </source>
</evidence>
<feature type="compositionally biased region" description="Polar residues" evidence="8">
    <location>
        <begin position="96"/>
        <end position="105"/>
    </location>
</feature>
<evidence type="ECO:0000256" key="1">
    <source>
        <dbReference type="ARBA" id="ARBA00004370"/>
    </source>
</evidence>
<protein>
    <submittedName>
        <fullName evidence="12">Perforin 1.3</fullName>
    </submittedName>
</protein>
<dbReference type="GO" id="GO:0001771">
    <property type="term" value="P:immunological synapse formation"/>
    <property type="evidence" value="ECO:0007669"/>
    <property type="project" value="TreeGrafter"/>
</dbReference>
<dbReference type="Pfam" id="PF01823">
    <property type="entry name" value="MACPF"/>
    <property type="match status" value="1"/>
</dbReference>
<feature type="domain" description="MACPF" evidence="11">
    <location>
        <begin position="23"/>
        <end position="360"/>
    </location>
</feature>
<feature type="chain" id="PRO_5025436984" evidence="9">
    <location>
        <begin position="19"/>
        <end position="556"/>
    </location>
</feature>
<sequence>MLHSPLLLLLLFLPPCLPCETVSFTECQQAPFVPGHNLAGEGFNVVKMEASGASVVDVKTYMVGGNQGNCTVCNNRLLKQVRPPSPPDRNMGPSKRSLSSRMYESSQSVMRETSKSLGVSWKVGLSVGGLFGFAVGGSHSKSSRFASSHTKQDKFSFTSHEFKCKYYTFRLHSTPPLSTEFEEALKNLPSTYDHKNTTAYRQFIGIYGTHFIRRVQLGGRVHATTAIQTCRAAMSKLSMHTVKNCLSVEARATIHGITPSASSSFCKSQAKKLKTGNSFSGAFSDRVTEVLGGDGDVGDLLFDSNNKVGYKKWLKSLKTVPGVVSYQLSPLHTLVRENPTLRASLQDAVSDYIRKSAVSLRCPAHCKVGRKNKNCACKCLGHRMVDSNCCPSASGVARMNVTVVRAAGLWGDYVSKTDGYVKVFYGNQGATTPVIWNNDFPRWNFRIQFGTVNLKICFEVWDRDNRWNDDLLGRVYLIPTSGRNVGKTFKLKHGSLFVSLTVVCGPSLKGSLCGHYSPSPGMVEDVEDGWGSGMPALRWDAGRAHNTVSLRLPLKT</sequence>
<dbReference type="InterPro" id="IPR000008">
    <property type="entry name" value="C2_dom"/>
</dbReference>
<dbReference type="PROSITE" id="PS00279">
    <property type="entry name" value="MACPF_1"/>
    <property type="match status" value="1"/>
</dbReference>
<dbReference type="SUPFAM" id="SSF49562">
    <property type="entry name" value="C2 domain (Calcium/lipid-binding domain, CaLB)"/>
    <property type="match status" value="1"/>
</dbReference>
<comment type="subcellular location">
    <subcellularLocation>
        <location evidence="1">Membrane</location>
    </subcellularLocation>
    <subcellularLocation>
        <location evidence="2">Secreted</location>
    </subcellularLocation>
</comment>
<keyword evidence="7" id="KW-1015">Disulfide bond</keyword>
<accession>A0A667WBG0</accession>
<dbReference type="SMART" id="SM00239">
    <property type="entry name" value="C2"/>
    <property type="match status" value="1"/>
</dbReference>
<dbReference type="AlphaFoldDB" id="A0A667WBG0"/>
<evidence type="ECO:0000259" key="11">
    <source>
        <dbReference type="PROSITE" id="PS51412"/>
    </source>
</evidence>
<dbReference type="Ensembl" id="ENSMMDT00005001954.1">
    <property type="protein sequence ID" value="ENSMMDP00005001920.1"/>
    <property type="gene ID" value="ENSMMDG00005001012.1"/>
</dbReference>
<reference evidence="12" key="1">
    <citation type="submission" date="2019-06" db="EMBL/GenBank/DDBJ databases">
        <authorList>
            <consortium name="Wellcome Sanger Institute Data Sharing"/>
        </authorList>
    </citation>
    <scope>NUCLEOTIDE SEQUENCE [LARGE SCALE GENOMIC DNA]</scope>
</reference>
<dbReference type="GO" id="GO:0051607">
    <property type="term" value="P:defense response to virus"/>
    <property type="evidence" value="ECO:0007669"/>
    <property type="project" value="TreeGrafter"/>
</dbReference>
<keyword evidence="4" id="KW-0964">Secreted</keyword>
<dbReference type="SMART" id="SM00457">
    <property type="entry name" value="MACPF"/>
    <property type="match status" value="1"/>
</dbReference>
<dbReference type="GO" id="GO:0005576">
    <property type="term" value="C:extracellular region"/>
    <property type="evidence" value="ECO:0007669"/>
    <property type="project" value="UniProtKB-SubCell"/>
</dbReference>
<dbReference type="Gene3D" id="2.60.40.150">
    <property type="entry name" value="C2 domain"/>
    <property type="match status" value="1"/>
</dbReference>
<dbReference type="InterPro" id="IPR035892">
    <property type="entry name" value="C2_domain_sf"/>
</dbReference>
<gene>
    <name evidence="12" type="primary">prf1.3</name>
</gene>
<name>A0A667WBG0_9TELE</name>
<evidence type="ECO:0000256" key="2">
    <source>
        <dbReference type="ARBA" id="ARBA00004613"/>
    </source>
</evidence>
<dbReference type="GO" id="GO:0016020">
    <property type="term" value="C:membrane"/>
    <property type="evidence" value="ECO:0007669"/>
    <property type="project" value="UniProtKB-SubCell"/>
</dbReference>
<evidence type="ECO:0000313" key="12">
    <source>
        <dbReference type="Ensembl" id="ENSMMDP00005001920.1"/>
    </source>
</evidence>